<dbReference type="Gene3D" id="3.40.50.1360">
    <property type="match status" value="1"/>
</dbReference>
<evidence type="ECO:0000259" key="3">
    <source>
        <dbReference type="PROSITE" id="PS51000"/>
    </source>
</evidence>
<evidence type="ECO:0000313" key="4">
    <source>
        <dbReference type="EMBL" id="QTE31623.1"/>
    </source>
</evidence>
<organism evidence="4 5">
    <name type="scientific">Pengzhenrongella sicca</name>
    <dbReference type="NCBI Taxonomy" id="2819238"/>
    <lineage>
        <taxon>Bacteria</taxon>
        <taxon>Bacillati</taxon>
        <taxon>Actinomycetota</taxon>
        <taxon>Actinomycetes</taxon>
        <taxon>Micrococcales</taxon>
        <taxon>Pengzhenrongella</taxon>
    </lineage>
</organism>
<dbReference type="SMART" id="SM00420">
    <property type="entry name" value="HTH_DEOR"/>
    <property type="match status" value="1"/>
</dbReference>
<accession>A0A8A4ZKN6</accession>
<dbReference type="SUPFAM" id="SSF46785">
    <property type="entry name" value="Winged helix' DNA-binding domain"/>
    <property type="match status" value="1"/>
</dbReference>
<dbReference type="InterPro" id="IPR037171">
    <property type="entry name" value="NagB/RpiA_transferase-like"/>
</dbReference>
<dbReference type="InterPro" id="IPR014036">
    <property type="entry name" value="DeoR-like_C"/>
</dbReference>
<dbReference type="InterPro" id="IPR001034">
    <property type="entry name" value="DeoR_HTH"/>
</dbReference>
<dbReference type="GO" id="GO:0003700">
    <property type="term" value="F:DNA-binding transcription factor activity"/>
    <property type="evidence" value="ECO:0007669"/>
    <property type="project" value="InterPro"/>
</dbReference>
<name>A0A8A4ZKN6_9MICO</name>
<dbReference type="SMART" id="SM01134">
    <property type="entry name" value="DeoRC"/>
    <property type="match status" value="1"/>
</dbReference>
<feature type="domain" description="HTH deoR-type" evidence="3">
    <location>
        <begin position="1"/>
        <end position="49"/>
    </location>
</feature>
<keyword evidence="5" id="KW-1185">Reference proteome</keyword>
<dbReference type="KEGG" id="psic:J4E96_18055"/>
<evidence type="ECO:0000256" key="1">
    <source>
        <dbReference type="ARBA" id="ARBA00023015"/>
    </source>
</evidence>
<dbReference type="Pfam" id="PF00455">
    <property type="entry name" value="DeoRC"/>
    <property type="match status" value="1"/>
</dbReference>
<sequence>MLQMITEREFMRVADLSEEFGISDVTVRGDLDALDHSQSVRRVRGGAMARTQVVRAEPSFEESMTASAVEKQRIGERAAALVSPGMSVIIDVGTTTTAIARALAARTDLQQVSVITNGLNIALELEPAMPGVTVLVTGGTLRRLQHSLVDPMASQLLERMHVDLAFIGCNGIDVAHGVTNINLPEAEVKRRMIASAVRTVVVAAGTKIGQAHLIRVADLADVQTVITGSSAMAGAVAELRRAGADVIQVE</sequence>
<dbReference type="PANTHER" id="PTHR30363:SF44">
    <property type="entry name" value="AGA OPERON TRANSCRIPTIONAL REPRESSOR-RELATED"/>
    <property type="match status" value="1"/>
</dbReference>
<proteinExistence type="predicted"/>
<dbReference type="Pfam" id="PF08220">
    <property type="entry name" value="HTH_DeoR"/>
    <property type="match status" value="1"/>
</dbReference>
<dbReference type="Proteomes" id="UP000663937">
    <property type="component" value="Chromosome"/>
</dbReference>
<evidence type="ECO:0000256" key="2">
    <source>
        <dbReference type="ARBA" id="ARBA00023163"/>
    </source>
</evidence>
<evidence type="ECO:0000313" key="5">
    <source>
        <dbReference type="Proteomes" id="UP000663937"/>
    </source>
</evidence>
<dbReference type="PANTHER" id="PTHR30363">
    <property type="entry name" value="HTH-TYPE TRANSCRIPTIONAL REGULATOR SRLR-RELATED"/>
    <property type="match status" value="1"/>
</dbReference>
<dbReference type="InterPro" id="IPR036390">
    <property type="entry name" value="WH_DNA-bd_sf"/>
</dbReference>
<keyword evidence="2" id="KW-0804">Transcription</keyword>
<dbReference type="InterPro" id="IPR050313">
    <property type="entry name" value="Carb_Metab_HTH_regulators"/>
</dbReference>
<dbReference type="PROSITE" id="PS51000">
    <property type="entry name" value="HTH_DEOR_2"/>
    <property type="match status" value="1"/>
</dbReference>
<dbReference type="AlphaFoldDB" id="A0A8A4ZKN6"/>
<gene>
    <name evidence="4" type="ORF">J4E96_18055</name>
</gene>
<reference evidence="4" key="1">
    <citation type="submission" date="2021-03" db="EMBL/GenBank/DDBJ databases">
        <title>Pengzhenrongella sicca gen. nov., sp. nov., a new member of suborder Micrococcineae isolated from High-Arctic tundra soil.</title>
        <authorList>
            <person name="Peng F."/>
        </authorList>
    </citation>
    <scope>NUCLEOTIDE SEQUENCE</scope>
    <source>
        <strain evidence="4">LRZ-2</strain>
    </source>
</reference>
<protein>
    <submittedName>
        <fullName evidence="4">DeoR/GlpR transcriptional regulator</fullName>
    </submittedName>
</protein>
<dbReference type="SUPFAM" id="SSF100950">
    <property type="entry name" value="NagB/RpiA/CoA transferase-like"/>
    <property type="match status" value="1"/>
</dbReference>
<dbReference type="EMBL" id="CP071868">
    <property type="protein sequence ID" value="QTE31623.1"/>
    <property type="molecule type" value="Genomic_DNA"/>
</dbReference>
<keyword evidence="1" id="KW-0805">Transcription regulation</keyword>